<feature type="compositionally biased region" description="Basic and acidic residues" evidence="1">
    <location>
        <begin position="64"/>
        <end position="75"/>
    </location>
</feature>
<dbReference type="EMBL" id="CP113089">
    <property type="protein sequence ID" value="WAB80825.1"/>
    <property type="molecule type" value="Genomic_DNA"/>
</dbReference>
<dbReference type="Proteomes" id="UP001164706">
    <property type="component" value="Chromosome"/>
</dbReference>
<accession>A0A9E8S7T5</accession>
<dbReference type="AlphaFoldDB" id="A0A9E8S7T5"/>
<feature type="region of interest" description="Disordered" evidence="1">
    <location>
        <begin position="1"/>
        <end position="32"/>
    </location>
</feature>
<keyword evidence="3" id="KW-1185">Reference proteome</keyword>
<gene>
    <name evidence="2" type="ORF">OVN18_09650</name>
</gene>
<proteinExistence type="predicted"/>
<evidence type="ECO:0000313" key="3">
    <source>
        <dbReference type="Proteomes" id="UP001164706"/>
    </source>
</evidence>
<organism evidence="2 3">
    <name type="scientific">Microcella daejeonensis</name>
    <dbReference type="NCBI Taxonomy" id="2994971"/>
    <lineage>
        <taxon>Bacteria</taxon>
        <taxon>Bacillati</taxon>
        <taxon>Actinomycetota</taxon>
        <taxon>Actinomycetes</taxon>
        <taxon>Micrococcales</taxon>
        <taxon>Microbacteriaceae</taxon>
        <taxon>Microcella</taxon>
    </lineage>
</organism>
<feature type="compositionally biased region" description="Basic and acidic residues" evidence="1">
    <location>
        <begin position="13"/>
        <end position="27"/>
    </location>
</feature>
<dbReference type="SUPFAM" id="SSF82185">
    <property type="entry name" value="Histone H3 K4-specific methyltransferase SET7/9 N-terminal domain"/>
    <property type="match status" value="1"/>
</dbReference>
<evidence type="ECO:0000256" key="1">
    <source>
        <dbReference type="SAM" id="MobiDB-lite"/>
    </source>
</evidence>
<protein>
    <recommendedName>
        <fullName evidence="4">MORN repeat variant</fullName>
    </recommendedName>
</protein>
<dbReference type="Gene3D" id="2.20.110.10">
    <property type="entry name" value="Histone H3 K4-specific methyltransferase SET7/9 N-terminal domain"/>
    <property type="match status" value="1"/>
</dbReference>
<evidence type="ECO:0000313" key="2">
    <source>
        <dbReference type="EMBL" id="WAB80825.1"/>
    </source>
</evidence>
<dbReference type="KEGG" id="mdb:OVN18_09650"/>
<name>A0A9E8S7T5_9MICO</name>
<feature type="compositionally biased region" description="Pro residues" evidence="1">
    <location>
        <begin position="1"/>
        <end position="12"/>
    </location>
</feature>
<feature type="region of interest" description="Disordered" evidence="1">
    <location>
        <begin position="64"/>
        <end position="83"/>
    </location>
</feature>
<sequence length="83" mass="9427">MSEPATPPPRPTPPDRIREEHHRDGTLKARGGMLGDELHGAWQWWRADGSLMRSGAFDRGRQVGEWTTHDRHEAPVRTTSFGE</sequence>
<evidence type="ECO:0008006" key="4">
    <source>
        <dbReference type="Google" id="ProtNLM"/>
    </source>
</evidence>
<dbReference type="RefSeq" id="WP_267780538.1">
    <property type="nucleotide sequence ID" value="NZ_CP113089.1"/>
</dbReference>
<reference evidence="2" key="1">
    <citation type="submission" date="2022-11" db="EMBL/GenBank/DDBJ databases">
        <title>Description of Microcella daejonensis nov. sp, isolated from riverside soil.</title>
        <authorList>
            <person name="Molina K.M."/>
            <person name="Kim S.B."/>
        </authorList>
    </citation>
    <scope>NUCLEOTIDE SEQUENCE</scope>
    <source>
        <strain evidence="2">MMS21-STM12</strain>
    </source>
</reference>